<gene>
    <name evidence="3" type="ORF">AMAG_14341</name>
</gene>
<dbReference type="SUPFAM" id="SSF53067">
    <property type="entry name" value="Actin-like ATPase domain"/>
    <property type="match status" value="2"/>
</dbReference>
<dbReference type="AlphaFoldDB" id="A0A0L0T4R5"/>
<evidence type="ECO:0008006" key="5">
    <source>
        <dbReference type="Google" id="ProtNLM"/>
    </source>
</evidence>
<keyword evidence="2" id="KW-0067">ATP-binding</keyword>
<organism evidence="3 4">
    <name type="scientific">Allomyces macrogynus (strain ATCC 38327)</name>
    <name type="common">Allomyces javanicus var. macrogynus</name>
    <dbReference type="NCBI Taxonomy" id="578462"/>
    <lineage>
        <taxon>Eukaryota</taxon>
        <taxon>Fungi</taxon>
        <taxon>Fungi incertae sedis</taxon>
        <taxon>Blastocladiomycota</taxon>
        <taxon>Blastocladiomycetes</taxon>
        <taxon>Blastocladiales</taxon>
        <taxon>Blastocladiaceae</taxon>
        <taxon>Allomyces</taxon>
    </lineage>
</organism>
<dbReference type="Gene3D" id="3.30.420.40">
    <property type="match status" value="2"/>
</dbReference>
<keyword evidence="1" id="KW-0547">Nucleotide-binding</keyword>
<dbReference type="InterPro" id="IPR043129">
    <property type="entry name" value="ATPase_NBD"/>
</dbReference>
<dbReference type="eggNOG" id="KOG0101">
    <property type="taxonomic scope" value="Eukaryota"/>
</dbReference>
<reference evidence="3 4" key="1">
    <citation type="submission" date="2009-11" db="EMBL/GenBank/DDBJ databases">
        <title>Annotation of Allomyces macrogynus ATCC 38327.</title>
        <authorList>
            <consortium name="The Broad Institute Genome Sequencing Platform"/>
            <person name="Russ C."/>
            <person name="Cuomo C."/>
            <person name="Burger G."/>
            <person name="Gray M.W."/>
            <person name="Holland P.W.H."/>
            <person name="King N."/>
            <person name="Lang F.B.F."/>
            <person name="Roger A.J."/>
            <person name="Ruiz-Trillo I."/>
            <person name="Young S.K."/>
            <person name="Zeng Q."/>
            <person name="Gargeya S."/>
            <person name="Fitzgerald M."/>
            <person name="Haas B."/>
            <person name="Abouelleil A."/>
            <person name="Alvarado L."/>
            <person name="Arachchi H.M."/>
            <person name="Berlin A."/>
            <person name="Chapman S.B."/>
            <person name="Gearin G."/>
            <person name="Goldberg J."/>
            <person name="Griggs A."/>
            <person name="Gujja S."/>
            <person name="Hansen M."/>
            <person name="Heiman D."/>
            <person name="Howarth C."/>
            <person name="Larimer J."/>
            <person name="Lui A."/>
            <person name="MacDonald P.J.P."/>
            <person name="McCowen C."/>
            <person name="Montmayeur A."/>
            <person name="Murphy C."/>
            <person name="Neiman D."/>
            <person name="Pearson M."/>
            <person name="Priest M."/>
            <person name="Roberts A."/>
            <person name="Saif S."/>
            <person name="Shea T."/>
            <person name="Sisk P."/>
            <person name="Stolte C."/>
            <person name="Sykes S."/>
            <person name="Wortman J."/>
            <person name="Nusbaum C."/>
            <person name="Birren B."/>
        </authorList>
    </citation>
    <scope>NUCLEOTIDE SEQUENCE [LARGE SCALE GENOMIC DNA]</scope>
    <source>
        <strain evidence="3 4">ATCC 38327</strain>
    </source>
</reference>
<sequence>MGQTPSRIEDAQPVRHQVSLDFGTSHSGFALAKKGLPEALDQQSKSTDIEALERIQLDLYLHLRTTWPGTAEPYPKTRTALLYNANGKVVAWGNDAESKFLGMPKIARKNHIYIDRFKLFLDETRIHVSSEMGRLGKLGKNEVDVIADYLICLADTVRKEIVAMGALNEEWNPYHVRWCLTVPAQWTEKGKDKMRKAMHKAGLIRAANSSRLILCSEPLAGLLFTALSSQTHDNIQRGESVLIVDMGGGTVDLTAMRMSQTGFEERIPMLGETVGSTMLDDAFLEMLGDIVGKDEFKSLTVDNPQIKYKVRKAWELCKVAFDGEDRDYNGNIPLPQALVPACRRWGGEPVPGTGGATVDDGELYITFDSMTQLFEPVVLRIAKLVKQMLLRCQYQGIHIAHILCVGGFSRSKYLIKMLRAQLQEADARKFIVSSNGAAAILMGAPIYACRPELLRKQIAPLTYGIQHRSQYSFERHGPRNLVEDRIVRGCDGLDLVENDFNVVIRKGDTLEPGIVATQQYVSGRCENDSITFCVYVSTEENPLNTEKESCKKIGSFKIMVTPCKTTAERDSVEVTVSMKPSGLTLRAVNKRTNEEVDCQLSFHD</sequence>
<dbReference type="GO" id="GO:0140662">
    <property type="term" value="F:ATP-dependent protein folding chaperone"/>
    <property type="evidence" value="ECO:0007669"/>
    <property type="project" value="InterPro"/>
</dbReference>
<dbReference type="OMA" id="TELQHMM"/>
<dbReference type="GO" id="GO:0005524">
    <property type="term" value="F:ATP binding"/>
    <property type="evidence" value="ECO:0007669"/>
    <property type="project" value="UniProtKB-KW"/>
</dbReference>
<dbReference type="PANTHER" id="PTHR14187:SF5">
    <property type="entry name" value="HEAT SHOCK 70 KDA PROTEIN 12A"/>
    <property type="match status" value="1"/>
</dbReference>
<reference evidence="4" key="2">
    <citation type="submission" date="2009-11" db="EMBL/GenBank/DDBJ databases">
        <title>The Genome Sequence of Allomyces macrogynus strain ATCC 38327.</title>
        <authorList>
            <consortium name="The Broad Institute Genome Sequencing Platform"/>
            <person name="Russ C."/>
            <person name="Cuomo C."/>
            <person name="Shea T."/>
            <person name="Young S.K."/>
            <person name="Zeng Q."/>
            <person name="Koehrsen M."/>
            <person name="Haas B."/>
            <person name="Borodovsky M."/>
            <person name="Guigo R."/>
            <person name="Alvarado L."/>
            <person name="Berlin A."/>
            <person name="Borenstein D."/>
            <person name="Chen Z."/>
            <person name="Engels R."/>
            <person name="Freedman E."/>
            <person name="Gellesch M."/>
            <person name="Goldberg J."/>
            <person name="Griggs A."/>
            <person name="Gujja S."/>
            <person name="Heiman D."/>
            <person name="Hepburn T."/>
            <person name="Howarth C."/>
            <person name="Jen D."/>
            <person name="Larson L."/>
            <person name="Lewis B."/>
            <person name="Mehta T."/>
            <person name="Park D."/>
            <person name="Pearson M."/>
            <person name="Roberts A."/>
            <person name="Saif S."/>
            <person name="Shenoy N."/>
            <person name="Sisk P."/>
            <person name="Stolte C."/>
            <person name="Sykes S."/>
            <person name="Walk T."/>
            <person name="White J."/>
            <person name="Yandava C."/>
            <person name="Burger G."/>
            <person name="Gray M.W."/>
            <person name="Holland P.W.H."/>
            <person name="King N."/>
            <person name="Lang F.B.F."/>
            <person name="Roger A.J."/>
            <person name="Ruiz-Trillo I."/>
            <person name="Lander E."/>
            <person name="Nusbaum C."/>
        </authorList>
    </citation>
    <scope>NUCLEOTIDE SEQUENCE [LARGE SCALE GENOMIC DNA]</scope>
    <source>
        <strain evidence="4">ATCC 38327</strain>
    </source>
</reference>
<accession>A0A0L0T4R5</accession>
<dbReference type="InterPro" id="IPR013126">
    <property type="entry name" value="Hsp_70_fam"/>
</dbReference>
<name>A0A0L0T4R5_ALLM3</name>
<evidence type="ECO:0000313" key="4">
    <source>
        <dbReference type="Proteomes" id="UP000054350"/>
    </source>
</evidence>
<evidence type="ECO:0000256" key="1">
    <source>
        <dbReference type="ARBA" id="ARBA00022741"/>
    </source>
</evidence>
<dbReference type="Pfam" id="PF00012">
    <property type="entry name" value="HSP70"/>
    <property type="match status" value="1"/>
</dbReference>
<proteinExistence type="predicted"/>
<evidence type="ECO:0000256" key="2">
    <source>
        <dbReference type="ARBA" id="ARBA00022840"/>
    </source>
</evidence>
<dbReference type="PANTHER" id="PTHR14187">
    <property type="entry name" value="ALPHA KINASE/ELONGATION FACTOR 2 KINASE"/>
    <property type="match status" value="1"/>
</dbReference>
<dbReference type="Proteomes" id="UP000054350">
    <property type="component" value="Unassembled WGS sequence"/>
</dbReference>
<dbReference type="VEuPathDB" id="FungiDB:AMAG_14341"/>
<dbReference type="OrthoDB" id="2963168at2759"/>
<dbReference type="Gene3D" id="3.90.640.10">
    <property type="entry name" value="Actin, Chain A, domain 4"/>
    <property type="match status" value="1"/>
</dbReference>
<dbReference type="STRING" id="578462.A0A0L0T4R5"/>
<dbReference type="EMBL" id="GG745362">
    <property type="protein sequence ID" value="KNE69803.1"/>
    <property type="molecule type" value="Genomic_DNA"/>
</dbReference>
<protein>
    <recommendedName>
        <fullName evidence="5">Hsp70-like protein</fullName>
    </recommendedName>
</protein>
<keyword evidence="4" id="KW-1185">Reference proteome</keyword>
<evidence type="ECO:0000313" key="3">
    <source>
        <dbReference type="EMBL" id="KNE69803.1"/>
    </source>
</evidence>